<feature type="region of interest" description="Disordered" evidence="4">
    <location>
        <begin position="261"/>
        <end position="299"/>
    </location>
</feature>
<dbReference type="EMBL" id="AZIM01001015">
    <property type="protein sequence ID" value="ETE68438.1"/>
    <property type="molecule type" value="Genomic_DNA"/>
</dbReference>
<dbReference type="Pfam" id="PF17721">
    <property type="entry name" value="POU2AF2"/>
    <property type="match status" value="1"/>
</dbReference>
<keyword evidence="1" id="KW-0805">Transcription regulation</keyword>
<evidence type="ECO:0000313" key="7">
    <source>
        <dbReference type="Proteomes" id="UP000018936"/>
    </source>
</evidence>
<feature type="non-terminal residue" evidence="6">
    <location>
        <position position="1"/>
    </location>
</feature>
<proteinExistence type="predicted"/>
<dbReference type="PROSITE" id="PS52003">
    <property type="entry name" value="OCA"/>
    <property type="match status" value="1"/>
</dbReference>
<dbReference type="GO" id="GO:0005634">
    <property type="term" value="C:nucleus"/>
    <property type="evidence" value="ECO:0007669"/>
    <property type="project" value="TreeGrafter"/>
</dbReference>
<dbReference type="GO" id="GO:0003713">
    <property type="term" value="F:transcription coactivator activity"/>
    <property type="evidence" value="ECO:0007669"/>
    <property type="project" value="TreeGrafter"/>
</dbReference>
<feature type="compositionally biased region" description="Polar residues" evidence="4">
    <location>
        <begin position="270"/>
        <end position="280"/>
    </location>
</feature>
<keyword evidence="7" id="KW-1185">Reference proteome</keyword>
<dbReference type="InterPro" id="IPR037655">
    <property type="entry name" value="POU2AF2"/>
</dbReference>
<evidence type="ECO:0000256" key="3">
    <source>
        <dbReference type="ARBA" id="ARBA00023163"/>
    </source>
</evidence>
<gene>
    <name evidence="6" type="ORF">L345_05754</name>
</gene>
<keyword evidence="3" id="KW-0804">Transcription</keyword>
<dbReference type="PANTHER" id="PTHR28376:SF1">
    <property type="entry name" value="POU DOMAIN CLASS 2-ASSOCIATING FACTOR 2"/>
    <property type="match status" value="1"/>
</dbReference>
<dbReference type="InterPro" id="IPR047571">
    <property type="entry name" value="OCA"/>
</dbReference>
<dbReference type="GO" id="GO:0043565">
    <property type="term" value="F:sequence-specific DNA binding"/>
    <property type="evidence" value="ECO:0007669"/>
    <property type="project" value="TreeGrafter"/>
</dbReference>
<organism evidence="6 7">
    <name type="scientific">Ophiophagus hannah</name>
    <name type="common">King cobra</name>
    <name type="synonym">Naja hannah</name>
    <dbReference type="NCBI Taxonomy" id="8665"/>
    <lineage>
        <taxon>Eukaryota</taxon>
        <taxon>Metazoa</taxon>
        <taxon>Chordata</taxon>
        <taxon>Craniata</taxon>
        <taxon>Vertebrata</taxon>
        <taxon>Euteleostomi</taxon>
        <taxon>Lepidosauria</taxon>
        <taxon>Squamata</taxon>
        <taxon>Bifurcata</taxon>
        <taxon>Unidentata</taxon>
        <taxon>Episquamata</taxon>
        <taxon>Toxicofera</taxon>
        <taxon>Serpentes</taxon>
        <taxon>Colubroidea</taxon>
        <taxon>Elapidae</taxon>
        <taxon>Elapinae</taxon>
        <taxon>Ophiophagus</taxon>
    </lineage>
</organism>
<evidence type="ECO:0000256" key="2">
    <source>
        <dbReference type="ARBA" id="ARBA00023159"/>
    </source>
</evidence>
<protein>
    <recommendedName>
        <fullName evidence="5">OCA domain-containing protein</fullName>
    </recommendedName>
</protein>
<dbReference type="OrthoDB" id="9892004at2759"/>
<dbReference type="GO" id="GO:0070974">
    <property type="term" value="F:POU domain binding"/>
    <property type="evidence" value="ECO:0007669"/>
    <property type="project" value="InterPro"/>
</dbReference>
<dbReference type="PANTHER" id="PTHR28376">
    <property type="entry name" value="RGD1562914"/>
    <property type="match status" value="1"/>
</dbReference>
<accession>V8P361</accession>
<evidence type="ECO:0000256" key="1">
    <source>
        <dbReference type="ARBA" id="ARBA00023015"/>
    </source>
</evidence>
<reference evidence="6 7" key="1">
    <citation type="journal article" date="2013" name="Proc. Natl. Acad. Sci. U.S.A.">
        <title>The king cobra genome reveals dynamic gene evolution and adaptation in the snake venom system.</title>
        <authorList>
            <person name="Vonk F.J."/>
            <person name="Casewell N.R."/>
            <person name="Henkel C.V."/>
            <person name="Heimberg A.M."/>
            <person name="Jansen H.J."/>
            <person name="McCleary R.J."/>
            <person name="Kerkkamp H.M."/>
            <person name="Vos R.A."/>
            <person name="Guerreiro I."/>
            <person name="Calvete J.J."/>
            <person name="Wuster W."/>
            <person name="Woods A.E."/>
            <person name="Logan J.M."/>
            <person name="Harrison R.A."/>
            <person name="Castoe T.A."/>
            <person name="de Koning A.P."/>
            <person name="Pollock D.D."/>
            <person name="Yandell M."/>
            <person name="Calderon D."/>
            <person name="Renjifo C."/>
            <person name="Currier R.B."/>
            <person name="Salgado D."/>
            <person name="Pla D."/>
            <person name="Sanz L."/>
            <person name="Hyder A.S."/>
            <person name="Ribeiro J.M."/>
            <person name="Arntzen J.W."/>
            <person name="van den Thillart G.E."/>
            <person name="Boetzer M."/>
            <person name="Pirovano W."/>
            <person name="Dirks R.P."/>
            <person name="Spaink H.P."/>
            <person name="Duboule D."/>
            <person name="McGlinn E."/>
            <person name="Kini R.M."/>
            <person name="Richardson M.K."/>
        </authorList>
    </citation>
    <scope>NUCLEOTIDE SEQUENCE</scope>
    <source>
        <tissue evidence="6">Blood</tissue>
    </source>
</reference>
<evidence type="ECO:0000256" key="4">
    <source>
        <dbReference type="SAM" id="MobiDB-lite"/>
    </source>
</evidence>
<dbReference type="AlphaFoldDB" id="V8P361"/>
<evidence type="ECO:0000313" key="6">
    <source>
        <dbReference type="EMBL" id="ETE68438.1"/>
    </source>
</evidence>
<name>V8P361_OPHHA</name>
<keyword evidence="2" id="KW-0010">Activator</keyword>
<evidence type="ECO:0000259" key="5">
    <source>
        <dbReference type="PROSITE" id="PS52003"/>
    </source>
</evidence>
<feature type="domain" description="OCA" evidence="5">
    <location>
        <begin position="25"/>
        <end position="47"/>
    </location>
</feature>
<comment type="caution">
    <text evidence="6">The sequence shown here is derived from an EMBL/GenBank/DDBJ whole genome shotgun (WGS) entry which is preliminary data.</text>
</comment>
<dbReference type="Proteomes" id="UP000018936">
    <property type="component" value="Unassembled WGS sequence"/>
</dbReference>
<sequence>MSSKIAEKAISVQLKVSVIPADYGKRIYQGVRVKHTVKDLLAEKRSLQMSSLRRSGSVVSSQPSFVPLPSSPTASGYYGVQRSLTTDMDSHNSKDISSDVYSSSLLPKSLTYESPASQGYSLSLDAHLIDQYVDQRAGSIIPSGASAVLGNSTSSFPSDSAHYYSRDSWEQSVPDNLGQLEACPEPLQVAPASSCLSAHEPGTTPHCRNPNWNLTPSGIQSYSFHPLEDVQYPAVFSASSNSPFSSFMAAAANDLPGLKILPGSSEESSDTATLQDSSSFWPKEDPSLLWGPYEERRTY</sequence>